<sequence>MALDRDVLDVNVRIQSPYVSTTGLGTPLIAGAATFAGEYVKSYGPDDDYASDTDLSAPIIAQITAAFSKSSEGMAPALVKVGKVDTDVAQIANLAITTSAIGKIYGVTIDGSSYTFVGIDALPATVTAALKVLIDLGGHAITVTDNGTDLDLTADVAGTPFTTATPSTVDGVQVLTTPTPNVSIKTSLDAIKAEDNDWFWLLTESQLKLDLARVFEWIALPANQPKFYHSQTADADVITTATDDIASVAKAANNSHVAVFYHPTAAQYPAAAWVGMVGSVNLDEKTTSWDKKTFTGTYTLYQPSAAIKTILEGKNCNWYDSFFGNGATYPGKFAAGNISGGFIDLRTSADWWGVRTEENIAKYMLAIANRNEKIPMSNEGIGLIEGWAREIYDLGVDIGHFTPESGVFNMPTLDPNETNTLSSTNRTNRHVPFTASTQALGSIVTAALVADLYA</sequence>
<accession>A0A6M3LJQ3</accession>
<dbReference type="AlphaFoldDB" id="A0A6M3LJQ3"/>
<evidence type="ECO:0000313" key="1">
    <source>
        <dbReference type="EMBL" id="QJA95100.1"/>
    </source>
</evidence>
<protein>
    <recommendedName>
        <fullName evidence="2">Tail protein</fullName>
    </recommendedName>
</protein>
<proteinExistence type="predicted"/>
<dbReference type="Pfam" id="PF11863">
    <property type="entry name" value="DUF3383"/>
    <property type="match status" value="1"/>
</dbReference>
<reference evidence="1" key="1">
    <citation type="submission" date="2020-03" db="EMBL/GenBank/DDBJ databases">
        <title>The deep terrestrial virosphere.</title>
        <authorList>
            <person name="Holmfeldt K."/>
            <person name="Nilsson E."/>
            <person name="Simone D."/>
            <person name="Lopez-Fernandez M."/>
            <person name="Wu X."/>
            <person name="de Brujin I."/>
            <person name="Lundin D."/>
            <person name="Andersson A."/>
            <person name="Bertilsson S."/>
            <person name="Dopson M."/>
        </authorList>
    </citation>
    <scope>NUCLEOTIDE SEQUENCE</scope>
    <source>
        <strain evidence="1">MM415B03652</strain>
    </source>
</reference>
<name>A0A6M3LJQ3_9ZZZZ</name>
<gene>
    <name evidence="1" type="ORF">MM415B03652_0003</name>
</gene>
<dbReference type="EMBL" id="MT143286">
    <property type="protein sequence ID" value="QJA95100.1"/>
    <property type="molecule type" value="Genomic_DNA"/>
</dbReference>
<dbReference type="InterPro" id="IPR021808">
    <property type="entry name" value="DUF3383"/>
</dbReference>
<evidence type="ECO:0008006" key="2">
    <source>
        <dbReference type="Google" id="ProtNLM"/>
    </source>
</evidence>
<organism evidence="1">
    <name type="scientific">viral metagenome</name>
    <dbReference type="NCBI Taxonomy" id="1070528"/>
    <lineage>
        <taxon>unclassified sequences</taxon>
        <taxon>metagenomes</taxon>
        <taxon>organismal metagenomes</taxon>
    </lineage>
</organism>